<dbReference type="RefSeq" id="WP_277868152.1">
    <property type="nucleotide sequence ID" value="NZ_JAKKUT010000008.1"/>
</dbReference>
<gene>
    <name evidence="2" type="ORF">L3556_15015</name>
</gene>
<accession>A0ABT6F2Y7</accession>
<proteinExistence type="predicted"/>
<feature type="region of interest" description="Disordered" evidence="1">
    <location>
        <begin position="252"/>
        <end position="279"/>
    </location>
</feature>
<protein>
    <submittedName>
        <fullName evidence="2">Uncharacterized protein</fullName>
    </submittedName>
</protein>
<dbReference type="Proteomes" id="UP001154265">
    <property type="component" value="Unassembled WGS sequence"/>
</dbReference>
<comment type="caution">
    <text evidence="2">The sequence shown here is derived from an EMBL/GenBank/DDBJ whole genome shotgun (WGS) entry which is preliminary data.</text>
</comment>
<name>A0ABT6F2Y7_9SYNE</name>
<keyword evidence="3" id="KW-1185">Reference proteome</keyword>
<organism evidence="2 3">
    <name type="scientific">Candidatus Synechococcus calcipolaris G9</name>
    <dbReference type="NCBI Taxonomy" id="1497997"/>
    <lineage>
        <taxon>Bacteria</taxon>
        <taxon>Bacillati</taxon>
        <taxon>Cyanobacteriota</taxon>
        <taxon>Cyanophyceae</taxon>
        <taxon>Synechococcales</taxon>
        <taxon>Synechococcaceae</taxon>
        <taxon>Synechococcus</taxon>
    </lineage>
</organism>
<sequence>MVKALALPVISERHHSLIQPLMDWSDRDLVQAFQSKRDRGCYFIALFARYGPLVYSVLQHHGRSPVQVEYLYAKTWQEMFFSLHEIEFDVEGVKIGEETAPSLRTWIVNRTANTVHEKLPGIEHITYVLNDAPPPFWCYLEATLAYLPALTRLILVATQTFHWTPERIQAYLEIQGETLTREEIHHHVQQGFELLTDCLPADIRSIYLGLPMPVTEIPCPEGAMDTAETLELYPASTETPGSVFTDSLEVAMEEDSAQPDSEPAAADHNDNDDDGYDDISSLLEEWEMALSA</sequence>
<dbReference type="EMBL" id="JAKKUT010000008">
    <property type="protein sequence ID" value="MDG2992229.1"/>
    <property type="molecule type" value="Genomic_DNA"/>
</dbReference>
<reference evidence="2" key="2">
    <citation type="submission" date="2022-01" db="EMBL/GenBank/DDBJ databases">
        <authorList>
            <person name="Zivanovic Y."/>
            <person name="Moreira D."/>
            <person name="Lopez-Garcia P."/>
        </authorList>
    </citation>
    <scope>NUCLEOTIDE SEQUENCE</scope>
    <source>
        <strain evidence="2">G9</strain>
    </source>
</reference>
<evidence type="ECO:0000313" key="3">
    <source>
        <dbReference type="Proteomes" id="UP001154265"/>
    </source>
</evidence>
<evidence type="ECO:0000313" key="2">
    <source>
        <dbReference type="EMBL" id="MDG2992229.1"/>
    </source>
</evidence>
<dbReference type="Gene3D" id="1.10.1740.10">
    <property type="match status" value="1"/>
</dbReference>
<evidence type="ECO:0000256" key="1">
    <source>
        <dbReference type="SAM" id="MobiDB-lite"/>
    </source>
</evidence>
<reference evidence="2" key="1">
    <citation type="journal article" date="2022" name="Genome Biol. Evol.">
        <title>A New Gene Family Diagnostic for Intracellular Biomineralization of Amorphous Ca Carbonates by Cyanobacteria.</title>
        <authorList>
            <person name="Benzerara K."/>
            <person name="Duprat E."/>
            <person name="Bitard-Feildel T."/>
            <person name="Caumes G."/>
            <person name="Cassier-Chauvat C."/>
            <person name="Chauvat F."/>
            <person name="Dezi M."/>
            <person name="Diop S.I."/>
            <person name="Gaschignard G."/>
            <person name="Gorgen S."/>
            <person name="Gugger M."/>
            <person name="Lopez-Garcia P."/>
            <person name="Millet M."/>
            <person name="Skouri-Panet F."/>
            <person name="Moreira D."/>
            <person name="Callebaut I."/>
        </authorList>
    </citation>
    <scope>NUCLEOTIDE SEQUENCE</scope>
    <source>
        <strain evidence="2">G9</strain>
    </source>
</reference>